<evidence type="ECO:0000256" key="13">
    <source>
        <dbReference type="SAM" id="Phobius"/>
    </source>
</evidence>
<gene>
    <name evidence="16" type="primary">LOC113038314</name>
</gene>
<feature type="domain" description="G-protein coupled receptors family 1 profile" evidence="14">
    <location>
        <begin position="50"/>
        <end position="300"/>
    </location>
</feature>
<dbReference type="GO" id="GO:0005549">
    <property type="term" value="F:odorant binding"/>
    <property type="evidence" value="ECO:0007669"/>
    <property type="project" value="TreeGrafter"/>
</dbReference>
<keyword evidence="9" id="KW-1015">Disulfide bond</keyword>
<dbReference type="PANTHER" id="PTHR26451">
    <property type="entry name" value="G_PROTEIN_RECEP_F1_2 DOMAIN-CONTAINING PROTEIN"/>
    <property type="match status" value="1"/>
</dbReference>
<evidence type="ECO:0000259" key="14">
    <source>
        <dbReference type="PROSITE" id="PS50262"/>
    </source>
</evidence>
<dbReference type="GO" id="GO:0005886">
    <property type="term" value="C:plasma membrane"/>
    <property type="evidence" value="ECO:0007669"/>
    <property type="project" value="UniProtKB-SubCell"/>
</dbReference>
<comment type="subcellular location">
    <subcellularLocation>
        <location evidence="1">Cell membrane</location>
        <topology evidence="1">Multi-pass membrane protein</topology>
    </subcellularLocation>
</comment>
<keyword evidence="11" id="KW-0325">Glycoprotein</keyword>
<feature type="transmembrane region" description="Helical" evidence="13">
    <location>
        <begin position="35"/>
        <end position="58"/>
    </location>
</feature>
<dbReference type="InterPro" id="IPR000276">
    <property type="entry name" value="GPCR_Rhodpsn"/>
</dbReference>
<dbReference type="SUPFAM" id="SSF81321">
    <property type="entry name" value="Family A G protein-coupled receptor-like"/>
    <property type="match status" value="1"/>
</dbReference>
<keyword evidence="12" id="KW-0807">Transducer</keyword>
<evidence type="ECO:0000256" key="7">
    <source>
        <dbReference type="ARBA" id="ARBA00023040"/>
    </source>
</evidence>
<keyword evidence="6 13" id="KW-1133">Transmembrane helix</keyword>
<keyword evidence="5" id="KW-0552">Olfaction</keyword>
<evidence type="ECO:0000256" key="5">
    <source>
        <dbReference type="ARBA" id="ARBA00022725"/>
    </source>
</evidence>
<dbReference type="RefSeq" id="XP_026051422.1">
    <property type="nucleotide sequence ID" value="XM_026195637.1"/>
</dbReference>
<dbReference type="Proteomes" id="UP000515129">
    <property type="component" value="Chromosome 21"/>
</dbReference>
<keyword evidence="10" id="KW-0675">Receptor</keyword>
<evidence type="ECO:0000256" key="10">
    <source>
        <dbReference type="ARBA" id="ARBA00023170"/>
    </source>
</evidence>
<accession>A0A6P6IYB4</accession>
<evidence type="ECO:0000313" key="16">
    <source>
        <dbReference type="RefSeq" id="XP_026051422.1"/>
    </source>
</evidence>
<dbReference type="GO" id="GO:0004930">
    <property type="term" value="F:G protein-coupled receptor activity"/>
    <property type="evidence" value="ECO:0007669"/>
    <property type="project" value="UniProtKB-KW"/>
</dbReference>
<evidence type="ECO:0000256" key="1">
    <source>
        <dbReference type="ARBA" id="ARBA00004651"/>
    </source>
</evidence>
<dbReference type="AlphaFoldDB" id="A0A6P6IYB4"/>
<dbReference type="PRINTS" id="PR00237">
    <property type="entry name" value="GPCRRHODOPSN"/>
</dbReference>
<evidence type="ECO:0000256" key="11">
    <source>
        <dbReference type="ARBA" id="ARBA00023180"/>
    </source>
</evidence>
<dbReference type="GeneID" id="113038314"/>
<protein>
    <submittedName>
        <fullName evidence="16">Olfactory receptor 13H1-like</fullName>
    </submittedName>
</protein>
<feature type="transmembrane region" description="Helical" evidence="13">
    <location>
        <begin position="70"/>
        <end position="90"/>
    </location>
</feature>
<evidence type="ECO:0000256" key="2">
    <source>
        <dbReference type="ARBA" id="ARBA00022475"/>
    </source>
</evidence>
<feature type="transmembrane region" description="Helical" evidence="13">
    <location>
        <begin position="207"/>
        <end position="234"/>
    </location>
</feature>
<keyword evidence="2" id="KW-1003">Cell membrane</keyword>
<evidence type="ECO:0000313" key="15">
    <source>
        <dbReference type="Proteomes" id="UP000515129"/>
    </source>
</evidence>
<dbReference type="InterPro" id="IPR000725">
    <property type="entry name" value="Olfact_rcpt"/>
</dbReference>
<organism evidence="15 16">
    <name type="scientific">Carassius auratus</name>
    <name type="common">Goldfish</name>
    <dbReference type="NCBI Taxonomy" id="7957"/>
    <lineage>
        <taxon>Eukaryota</taxon>
        <taxon>Metazoa</taxon>
        <taxon>Chordata</taxon>
        <taxon>Craniata</taxon>
        <taxon>Vertebrata</taxon>
        <taxon>Euteleostomi</taxon>
        <taxon>Actinopterygii</taxon>
        <taxon>Neopterygii</taxon>
        <taxon>Teleostei</taxon>
        <taxon>Ostariophysi</taxon>
        <taxon>Cypriniformes</taxon>
        <taxon>Cyprinidae</taxon>
        <taxon>Cyprininae</taxon>
        <taxon>Carassius</taxon>
    </lineage>
</organism>
<keyword evidence="3" id="KW-0716">Sensory transduction</keyword>
<feature type="transmembrane region" description="Helical" evidence="13">
    <location>
        <begin position="255"/>
        <end position="274"/>
    </location>
</feature>
<keyword evidence="7" id="KW-0297">G-protein coupled receptor</keyword>
<dbReference type="PANTHER" id="PTHR26451:SF109">
    <property type="entry name" value="ODORANT RECEPTOR-RELATED"/>
    <property type="match status" value="1"/>
</dbReference>
<dbReference type="PROSITE" id="PS50262">
    <property type="entry name" value="G_PROTEIN_RECEP_F1_2"/>
    <property type="match status" value="1"/>
</dbReference>
<dbReference type="Pfam" id="PF13853">
    <property type="entry name" value="7tm_4"/>
    <property type="match status" value="1"/>
</dbReference>
<evidence type="ECO:0000256" key="8">
    <source>
        <dbReference type="ARBA" id="ARBA00023136"/>
    </source>
</evidence>
<proteinExistence type="predicted"/>
<evidence type="ECO:0000256" key="3">
    <source>
        <dbReference type="ARBA" id="ARBA00022606"/>
    </source>
</evidence>
<evidence type="ECO:0000256" key="4">
    <source>
        <dbReference type="ARBA" id="ARBA00022692"/>
    </source>
</evidence>
<feature type="transmembrane region" description="Helical" evidence="13">
    <location>
        <begin position="286"/>
        <end position="303"/>
    </location>
</feature>
<dbReference type="KEGG" id="caua:113038314"/>
<name>A0A6P6IYB4_CARAU</name>
<evidence type="ECO:0000256" key="12">
    <source>
        <dbReference type="ARBA" id="ARBA00023224"/>
    </source>
</evidence>
<dbReference type="FunFam" id="1.20.1070.10:FF:000024">
    <property type="entry name" value="Olfactory receptor"/>
    <property type="match status" value="1"/>
</dbReference>
<dbReference type="GO" id="GO:0004984">
    <property type="term" value="F:olfactory receptor activity"/>
    <property type="evidence" value="ECO:0007669"/>
    <property type="project" value="InterPro"/>
</dbReference>
<evidence type="ECO:0000256" key="9">
    <source>
        <dbReference type="ARBA" id="ARBA00023157"/>
    </source>
</evidence>
<keyword evidence="15" id="KW-1185">Reference proteome</keyword>
<dbReference type="InterPro" id="IPR017452">
    <property type="entry name" value="GPCR_Rhodpsn_7TM"/>
</dbReference>
<dbReference type="OrthoDB" id="9975554at2759"/>
<dbReference type="PRINTS" id="PR00245">
    <property type="entry name" value="OLFACTORYR"/>
</dbReference>
<sequence>MALYVSSRSQMDNLTFRYSILLMEGLQVTNQSKHLAFSLFLIVYMFIIVSNIGILIQISLEKSLHQPMHILFCNLPLNDVLGTAILLPYWMRTILTDPSERYITYVECVMQAYIGHVYGTTCHTILMIMAFDRYLAICNPLRYPTIMTNNMVAKLSAGAWGIALVLVGILISLSVRLSHCRSFIPNHFCDNASLFKLSCESIVINNVYGLTFTVVLLTTSLGSVALTYLRIAIVCFKSKNKATNSKAIKTCSTHLTVYVIMMVSGFVTIFLHRFPDLSEQRKLSSIMFHVIPPCLNPIIYGLQSKEIRRGLFKIIYKRKVNTM</sequence>
<dbReference type="InterPro" id="IPR052921">
    <property type="entry name" value="GPCR1_Superfamily_Member"/>
</dbReference>
<evidence type="ECO:0000256" key="6">
    <source>
        <dbReference type="ARBA" id="ARBA00022989"/>
    </source>
</evidence>
<dbReference type="Gene3D" id="1.20.1070.10">
    <property type="entry name" value="Rhodopsin 7-helix transmembrane proteins"/>
    <property type="match status" value="1"/>
</dbReference>
<keyword evidence="8 13" id="KW-0472">Membrane</keyword>
<feature type="transmembrane region" description="Helical" evidence="13">
    <location>
        <begin position="152"/>
        <end position="175"/>
    </location>
</feature>
<reference evidence="16" key="1">
    <citation type="submission" date="2025-08" db="UniProtKB">
        <authorList>
            <consortium name="RefSeq"/>
        </authorList>
    </citation>
    <scope>IDENTIFICATION</scope>
    <source>
        <strain evidence="16">Wakin</strain>
        <tissue evidence="16">Muscle</tissue>
    </source>
</reference>
<keyword evidence="4 13" id="KW-0812">Transmembrane</keyword>